<evidence type="ECO:0000313" key="4">
    <source>
        <dbReference type="Proteomes" id="UP000824496"/>
    </source>
</evidence>
<dbReference type="RefSeq" id="WP_223907788.1">
    <property type="nucleotide sequence ID" value="NZ_AP025017.1"/>
</dbReference>
<dbReference type="Proteomes" id="UP000824496">
    <property type="component" value="Chromosome"/>
</dbReference>
<accession>A0ABN6K6F7</accession>
<keyword evidence="2 3" id="KW-0808">Transferase</keyword>
<sequence>MRRLVLLANAFPYGTWETFLETELEYLGDIDEVNIMSLSVRADQRRTRRPLPHPSMKAHPIAFRSRLFYLLASVRALTDANLYRELRSLARDGRLRGSRIVTLFVFLSRTHHEARACRRLLKEAGADSQDSVVFYSYRFNYQPYLAWLLGRHFPRSTSVARAHRADLYEELAPTGYLPLREHTIDHLERIYCIADHGRDYLATRFPQSRDKTVVARLGTTDHGTTPSWPERRPLRVVSCSTITEVKRLDLLLEALAGSSLPIEWEHFGEGPLREDLEARAAELLDAPSCPVQLRLHGFVSNTDLVQDYVRQARHVLVNVSSSEGVPVSIMEAMSTGMPVIATDVGGTSELVSTGVNGILLPPNPTAPQVLAAVEKVASMSEAEYTALRRGARRTWEERCEATRLYTDFASELSGLFPAAPSSDPS</sequence>
<keyword evidence="4" id="KW-1185">Reference proteome</keyword>
<evidence type="ECO:0000313" key="3">
    <source>
        <dbReference type="EMBL" id="BDA65090.1"/>
    </source>
</evidence>
<organism evidence="3 4">
    <name type="scientific">Actinomyces capricornis</name>
    <dbReference type="NCBI Taxonomy" id="2755559"/>
    <lineage>
        <taxon>Bacteria</taxon>
        <taxon>Bacillati</taxon>
        <taxon>Actinomycetota</taxon>
        <taxon>Actinomycetes</taxon>
        <taxon>Actinomycetales</taxon>
        <taxon>Actinomycetaceae</taxon>
        <taxon>Actinomyces</taxon>
    </lineage>
</organism>
<name>A0ABN6K6F7_9ACTO</name>
<gene>
    <name evidence="3" type="ORF">MANAM107_19240</name>
</gene>
<dbReference type="Gene3D" id="3.40.50.2000">
    <property type="entry name" value="Glycogen Phosphorylase B"/>
    <property type="match status" value="2"/>
</dbReference>
<evidence type="ECO:0000256" key="1">
    <source>
        <dbReference type="ARBA" id="ARBA00022676"/>
    </source>
</evidence>
<dbReference type="SUPFAM" id="SSF53756">
    <property type="entry name" value="UDP-Glycosyltransferase/glycogen phosphorylase"/>
    <property type="match status" value="1"/>
</dbReference>
<evidence type="ECO:0000256" key="2">
    <source>
        <dbReference type="ARBA" id="ARBA00022679"/>
    </source>
</evidence>
<dbReference type="EMBL" id="AP025017">
    <property type="protein sequence ID" value="BDA65090.1"/>
    <property type="molecule type" value="Genomic_DNA"/>
</dbReference>
<dbReference type="PANTHER" id="PTHR12526:SF629">
    <property type="entry name" value="TEICHURONIC ACID BIOSYNTHESIS GLYCOSYLTRANSFERASE TUAH-RELATED"/>
    <property type="match status" value="1"/>
</dbReference>
<dbReference type="PANTHER" id="PTHR12526">
    <property type="entry name" value="GLYCOSYLTRANSFERASE"/>
    <property type="match status" value="1"/>
</dbReference>
<proteinExistence type="predicted"/>
<dbReference type="Pfam" id="PF13692">
    <property type="entry name" value="Glyco_trans_1_4"/>
    <property type="match status" value="1"/>
</dbReference>
<keyword evidence="1" id="KW-0328">Glycosyltransferase</keyword>
<protein>
    <submittedName>
        <fullName evidence="3">Glycosyl transferase family 1</fullName>
    </submittedName>
</protein>
<dbReference type="GO" id="GO:0016740">
    <property type="term" value="F:transferase activity"/>
    <property type="evidence" value="ECO:0007669"/>
    <property type="project" value="UniProtKB-KW"/>
</dbReference>
<reference evidence="3 4" key="1">
    <citation type="submission" date="2021-08" db="EMBL/GenBank/DDBJ databases">
        <title>Whole genome sequence of novel Actinomyces species strain MAS-1.</title>
        <authorList>
            <person name="Saito M."/>
            <person name="Kuwahara N."/>
            <person name="Takizawa T."/>
            <person name="Gotouda H."/>
            <person name="Ochiai T."/>
        </authorList>
    </citation>
    <scope>NUCLEOTIDE SEQUENCE [LARGE SCALE GENOMIC DNA]</scope>
    <source>
        <strain evidence="3 4">MAS-1</strain>
    </source>
</reference>